<gene>
    <name evidence="5" type="ORF">OA50_05600</name>
</gene>
<dbReference type="GO" id="GO:0003677">
    <property type="term" value="F:DNA binding"/>
    <property type="evidence" value="ECO:0007669"/>
    <property type="project" value="UniProtKB-KW"/>
</dbReference>
<dbReference type="InterPro" id="IPR000524">
    <property type="entry name" value="Tscrpt_reg_HTH_GntR"/>
</dbReference>
<organism evidence="5 6">
    <name type="scientific">Mameliella alba</name>
    <dbReference type="NCBI Taxonomy" id="561184"/>
    <lineage>
        <taxon>Bacteria</taxon>
        <taxon>Pseudomonadati</taxon>
        <taxon>Pseudomonadota</taxon>
        <taxon>Alphaproteobacteria</taxon>
        <taxon>Rhodobacterales</taxon>
        <taxon>Roseobacteraceae</taxon>
        <taxon>Mameliella</taxon>
    </lineage>
</organism>
<sequence>MTASPKEICREALRERILLQDLAPGTELDEGRIAADYGLSRTPLREIFQVLAGEGYLRLEANRGARVVSLEIATVRAFLQTAPLILATAARLAAEVRGGAGLDPLKAAQLRFQQALEGGDDGAAALADHGFHTQLGEMAANPYMLPALNRVLIDQTRLSRGVFSPGSKKERKLVKKAVQQHEALIAAIECGAADQAADLALQHWELSRGHMEGFLRPDPLPMVPVAQAESTA</sequence>
<evidence type="ECO:0000313" key="5">
    <source>
        <dbReference type="EMBL" id="KHQ49872.1"/>
    </source>
</evidence>
<dbReference type="SMART" id="SM00895">
    <property type="entry name" value="FCD"/>
    <property type="match status" value="1"/>
</dbReference>
<dbReference type="SUPFAM" id="SSF46785">
    <property type="entry name" value="Winged helix' DNA-binding domain"/>
    <property type="match status" value="1"/>
</dbReference>
<dbReference type="EMBL" id="JSUQ01000038">
    <property type="protein sequence ID" value="KHQ49872.1"/>
    <property type="molecule type" value="Genomic_DNA"/>
</dbReference>
<feature type="domain" description="HTH gntR-type" evidence="4">
    <location>
        <begin position="3"/>
        <end position="70"/>
    </location>
</feature>
<dbReference type="OrthoDB" id="8638122at2"/>
<dbReference type="InterPro" id="IPR036388">
    <property type="entry name" value="WH-like_DNA-bd_sf"/>
</dbReference>
<reference evidence="5 6" key="1">
    <citation type="submission" date="2014-10" db="EMBL/GenBank/DDBJ databases">
        <title>Genome sequence of Ponticoccus sp. strain UMTAT08 isolated from clonal culture of toxic dinoflagellate Alexandrium tamiyavanichii.</title>
        <authorList>
            <person name="Gan H.Y."/>
            <person name="Muhd D.-D."/>
            <person name="Mohd Noor M.E."/>
            <person name="Yeong Y.S."/>
            <person name="Usup G."/>
        </authorList>
    </citation>
    <scope>NUCLEOTIDE SEQUENCE [LARGE SCALE GENOMIC DNA]</scope>
    <source>
        <strain evidence="5 6">UMTAT08</strain>
    </source>
</reference>
<dbReference type="InterPro" id="IPR036390">
    <property type="entry name" value="WH_DNA-bd_sf"/>
</dbReference>
<name>A0A0B3RPZ0_9RHOB</name>
<proteinExistence type="predicted"/>
<dbReference type="GO" id="GO:0003700">
    <property type="term" value="F:DNA-binding transcription factor activity"/>
    <property type="evidence" value="ECO:0007669"/>
    <property type="project" value="InterPro"/>
</dbReference>
<keyword evidence="3" id="KW-0804">Transcription</keyword>
<dbReference type="Proteomes" id="UP000030960">
    <property type="component" value="Unassembled WGS sequence"/>
</dbReference>
<dbReference type="STRING" id="561184.SAMN05216376_11874"/>
<dbReference type="Pfam" id="PF07729">
    <property type="entry name" value="FCD"/>
    <property type="match status" value="1"/>
</dbReference>
<evidence type="ECO:0000259" key="4">
    <source>
        <dbReference type="PROSITE" id="PS50949"/>
    </source>
</evidence>
<dbReference type="AlphaFoldDB" id="A0A0B3RPZ0"/>
<dbReference type="RefSeq" id="WP_043147026.1">
    <property type="nucleotide sequence ID" value="NZ_JSUQ01000038.1"/>
</dbReference>
<dbReference type="Gene3D" id="1.20.120.530">
    <property type="entry name" value="GntR ligand-binding domain-like"/>
    <property type="match status" value="1"/>
</dbReference>
<accession>A0A0B3RPZ0</accession>
<dbReference type="PROSITE" id="PS50949">
    <property type="entry name" value="HTH_GNTR"/>
    <property type="match status" value="1"/>
</dbReference>
<evidence type="ECO:0000256" key="3">
    <source>
        <dbReference type="ARBA" id="ARBA00023163"/>
    </source>
</evidence>
<dbReference type="SUPFAM" id="SSF48008">
    <property type="entry name" value="GntR ligand-binding domain-like"/>
    <property type="match status" value="1"/>
</dbReference>
<dbReference type="InterPro" id="IPR008920">
    <property type="entry name" value="TF_FadR/GntR_C"/>
</dbReference>
<evidence type="ECO:0000313" key="6">
    <source>
        <dbReference type="Proteomes" id="UP000030960"/>
    </source>
</evidence>
<dbReference type="SMART" id="SM00345">
    <property type="entry name" value="HTH_GNTR"/>
    <property type="match status" value="1"/>
</dbReference>
<comment type="caution">
    <text evidence="5">The sequence shown here is derived from an EMBL/GenBank/DDBJ whole genome shotgun (WGS) entry which is preliminary data.</text>
</comment>
<dbReference type="PANTHER" id="PTHR43537">
    <property type="entry name" value="TRANSCRIPTIONAL REGULATOR, GNTR FAMILY"/>
    <property type="match status" value="1"/>
</dbReference>
<dbReference type="PANTHER" id="PTHR43537:SF53">
    <property type="entry name" value="HTH-TYPE TRANSCRIPTIONAL REPRESSOR NANR"/>
    <property type="match status" value="1"/>
</dbReference>
<keyword evidence="6" id="KW-1185">Reference proteome</keyword>
<protein>
    <submittedName>
        <fullName evidence="5">Transcriptional regulator, GntR family protein</fullName>
    </submittedName>
</protein>
<dbReference type="Pfam" id="PF00392">
    <property type="entry name" value="GntR"/>
    <property type="match status" value="1"/>
</dbReference>
<keyword evidence="2" id="KW-0238">DNA-binding</keyword>
<keyword evidence="1" id="KW-0805">Transcription regulation</keyword>
<dbReference type="InterPro" id="IPR011711">
    <property type="entry name" value="GntR_C"/>
</dbReference>
<dbReference type="Gene3D" id="1.10.10.10">
    <property type="entry name" value="Winged helix-like DNA-binding domain superfamily/Winged helix DNA-binding domain"/>
    <property type="match status" value="1"/>
</dbReference>
<evidence type="ECO:0000256" key="2">
    <source>
        <dbReference type="ARBA" id="ARBA00023125"/>
    </source>
</evidence>
<evidence type="ECO:0000256" key="1">
    <source>
        <dbReference type="ARBA" id="ARBA00023015"/>
    </source>
</evidence>